<comment type="caution">
    <text evidence="6">The sequence shown here is derived from an EMBL/GenBank/DDBJ whole genome shotgun (WGS) entry which is preliminary data.</text>
</comment>
<dbReference type="InterPro" id="IPR029071">
    <property type="entry name" value="Ubiquitin-like_domsf"/>
</dbReference>
<proteinExistence type="predicted"/>
<dbReference type="SUPFAM" id="SSF54236">
    <property type="entry name" value="Ubiquitin-like"/>
    <property type="match status" value="1"/>
</dbReference>
<evidence type="ECO:0000256" key="1">
    <source>
        <dbReference type="ARBA" id="ARBA00004514"/>
    </source>
</evidence>
<dbReference type="Proteomes" id="UP000215902">
    <property type="component" value="Unassembled WGS sequence"/>
</dbReference>
<evidence type="ECO:0000256" key="2">
    <source>
        <dbReference type="ARBA" id="ARBA00022490"/>
    </source>
</evidence>
<dbReference type="GO" id="GO:0051087">
    <property type="term" value="F:protein-folding chaperone binding"/>
    <property type="evidence" value="ECO:0007669"/>
    <property type="project" value="TreeGrafter"/>
</dbReference>
<dbReference type="GO" id="GO:0006620">
    <property type="term" value="P:post-translational protein targeting to endoplasmic reticulum membrane"/>
    <property type="evidence" value="ECO:0007669"/>
    <property type="project" value="InterPro"/>
</dbReference>
<organism evidence="6 7">
    <name type="scientific">Macrostomum lignano</name>
    <dbReference type="NCBI Taxonomy" id="282301"/>
    <lineage>
        <taxon>Eukaryota</taxon>
        <taxon>Metazoa</taxon>
        <taxon>Spiralia</taxon>
        <taxon>Lophotrochozoa</taxon>
        <taxon>Platyhelminthes</taxon>
        <taxon>Rhabditophora</taxon>
        <taxon>Macrostomorpha</taxon>
        <taxon>Macrostomida</taxon>
        <taxon>Macrostomidae</taxon>
        <taxon>Macrostomum</taxon>
    </lineage>
</organism>
<dbReference type="InterPro" id="IPR000626">
    <property type="entry name" value="Ubiquitin-like_dom"/>
</dbReference>
<name>A0A267H8D6_9PLAT</name>
<sequence length="174" mass="18034">MPSLTVKQLRGGEHTIELPDGASLAELHRAVSEAFGCPPANQRLMLRGRPLLVPADVADASLSSLGVRNGDRLVLVVKEAATSAESSGPAHVAAAADSSNVGTDKPSASSTTATATFADLLRRRVVRDNPGMAPADADSYVAMFSRALAAKVDSLSLDDIERLCANWPTAVSQG</sequence>
<feature type="domain" description="Ubiquitin-like" evidence="4">
    <location>
        <begin position="2"/>
        <end position="82"/>
    </location>
</feature>
<reference evidence="6 7" key="1">
    <citation type="submission" date="2017-06" db="EMBL/GenBank/DDBJ databases">
        <title>A platform for efficient transgenesis in Macrostomum lignano, a flatworm model organism for stem cell research.</title>
        <authorList>
            <person name="Berezikov E."/>
        </authorList>
    </citation>
    <scope>NUCLEOTIDE SEQUENCE [LARGE SCALE GENOMIC DNA]</scope>
    <source>
        <strain evidence="6">DV1</strain>
        <tissue evidence="6">Whole organism</tissue>
    </source>
</reference>
<dbReference type="GO" id="GO:0071818">
    <property type="term" value="C:BAT3 complex"/>
    <property type="evidence" value="ECO:0007669"/>
    <property type="project" value="TreeGrafter"/>
</dbReference>
<dbReference type="SMART" id="SM00213">
    <property type="entry name" value="UBQ"/>
    <property type="match status" value="1"/>
</dbReference>
<dbReference type="STRING" id="282301.A0A267H8D6"/>
<dbReference type="PANTHER" id="PTHR46555:SF1">
    <property type="entry name" value="UBIQUITIN-LIKE PROTEIN 4A"/>
    <property type="match status" value="1"/>
</dbReference>
<keyword evidence="2" id="KW-0963">Cytoplasm</keyword>
<gene>
    <name evidence="5" type="ORF">BOX15_Mlig002388g1</name>
    <name evidence="6" type="ORF">BOX15_Mlig002388g2</name>
</gene>
<dbReference type="EMBL" id="NIVC01000006">
    <property type="protein sequence ID" value="PAA94561.1"/>
    <property type="molecule type" value="Genomic_DNA"/>
</dbReference>
<dbReference type="Gene3D" id="3.10.20.90">
    <property type="entry name" value="Phosphatidylinositol 3-kinase Catalytic Subunit, Chain A, domain 1"/>
    <property type="match status" value="1"/>
</dbReference>
<evidence type="ECO:0000313" key="5">
    <source>
        <dbReference type="EMBL" id="PAA47122.1"/>
    </source>
</evidence>
<evidence type="ECO:0000313" key="6">
    <source>
        <dbReference type="EMBL" id="PAA94561.1"/>
    </source>
</evidence>
<accession>A0A267H8D6</accession>
<comment type="subcellular location">
    <subcellularLocation>
        <location evidence="1">Cytoplasm</location>
        <location evidence="1">Cytosol</location>
    </subcellularLocation>
</comment>
<feature type="region of interest" description="Disordered" evidence="3">
    <location>
        <begin position="86"/>
        <end position="110"/>
    </location>
</feature>
<dbReference type="CDD" id="cd17039">
    <property type="entry name" value="Ubl_ubiquitin_like"/>
    <property type="match status" value="1"/>
</dbReference>
<dbReference type="PROSITE" id="PS50053">
    <property type="entry name" value="UBIQUITIN_2"/>
    <property type="match status" value="1"/>
</dbReference>
<dbReference type="OrthoDB" id="417450at2759"/>
<dbReference type="AlphaFoldDB" id="A0A267H8D6"/>
<dbReference type="InterPro" id="IPR047154">
    <property type="entry name" value="UBL4A-like"/>
</dbReference>
<dbReference type="GO" id="GO:0071816">
    <property type="term" value="P:tail-anchored membrane protein insertion into ER membrane"/>
    <property type="evidence" value="ECO:0007669"/>
    <property type="project" value="TreeGrafter"/>
</dbReference>
<dbReference type="Pfam" id="PF00240">
    <property type="entry name" value="ubiquitin"/>
    <property type="match status" value="1"/>
</dbReference>
<evidence type="ECO:0000259" key="4">
    <source>
        <dbReference type="PROSITE" id="PS50053"/>
    </source>
</evidence>
<keyword evidence="7" id="KW-1185">Reference proteome</keyword>
<protein>
    <recommendedName>
        <fullName evidence="4">Ubiquitin-like domain-containing protein</fullName>
    </recommendedName>
</protein>
<evidence type="ECO:0000256" key="3">
    <source>
        <dbReference type="SAM" id="MobiDB-lite"/>
    </source>
</evidence>
<dbReference type="EMBL" id="NIVC01004565">
    <property type="protein sequence ID" value="PAA47122.1"/>
    <property type="molecule type" value="Genomic_DNA"/>
</dbReference>
<evidence type="ECO:0000313" key="7">
    <source>
        <dbReference type="Proteomes" id="UP000215902"/>
    </source>
</evidence>
<dbReference type="PANTHER" id="PTHR46555">
    <property type="entry name" value="UBIQUITIN-LIKE PROTEIN 4A"/>
    <property type="match status" value="1"/>
</dbReference>